<evidence type="ECO:0000313" key="4">
    <source>
        <dbReference type="Proteomes" id="UP001370348"/>
    </source>
</evidence>
<feature type="compositionally biased region" description="Low complexity" evidence="1">
    <location>
        <begin position="446"/>
        <end position="464"/>
    </location>
</feature>
<dbReference type="InterPro" id="IPR028994">
    <property type="entry name" value="Integrin_alpha_N"/>
</dbReference>
<feature type="signal peptide" evidence="2">
    <location>
        <begin position="1"/>
        <end position="18"/>
    </location>
</feature>
<sequence length="690" mass="73226">MRALKKSAVAPGSALALAFVVGCGGAAKEAKTPAGEGGANGDMSIGDAAVRQGGMFSSNDIESAPALASALEAMRVEKKVKLDGTLGEWPARTPATTVVHGSMGELSFQGAVQYDEQYLYIAGETNDPKLAAGKDHAALTLAIPGPGGTLLPHVIDFHAGKPGETQGRVLFGSGPKKGETVAGAKIVEAPLKPAGYSFEAAVPWAAFPEARTIRVGLRGVLSYHDQGGASTTVVATGPGDAEHVTALPSLPTEPEQALIAGLLKPRGLASRGPSIDIYADIDGDPQKERISVFGHFLTIVGQGYRGGKEFFFRDLGARSVVQLQTRDVTGEGKDDLLVRSRFEQGGVVHDWFEIWQIAPSGEPISIFGHEIEVSRGASKVVSSVHLHDKEVEIAVEGASGWDAASYRETRQNEVEPLLLPWGAVRARTYRFEGGKFVRKAEIAQKPQAPSATTTTTTAARETPAPAQPPRAMEPAAQRPAPDTGASLLEQFRRDHQVPPDVQPKADLTANVAEDARPERIVLLGNDIVVFGPGFKGGAQYAYLSLPQFASPGTVKELLARDLNGDGAADLIVRGTRVIAPRQGALPEAVSEAIFIYELRDGRIGRIFAIETAREQGPGRVQTTFQFLPAKSGRGLDFEVRPGKAVGWTAKTYPWPNEQPGAIEPLLLPWGTATSARYTWNAASLRFEAAK</sequence>
<protein>
    <recommendedName>
        <fullName evidence="5">FG-GAP repeat protein</fullName>
    </recommendedName>
</protein>
<feature type="region of interest" description="Disordered" evidence="1">
    <location>
        <begin position="442"/>
        <end position="482"/>
    </location>
</feature>
<gene>
    <name evidence="3" type="ORF">LZC94_31295</name>
</gene>
<dbReference type="SUPFAM" id="SSF49344">
    <property type="entry name" value="CBD9-like"/>
    <property type="match status" value="1"/>
</dbReference>
<dbReference type="Gene3D" id="2.60.40.1190">
    <property type="match status" value="1"/>
</dbReference>
<evidence type="ECO:0000256" key="2">
    <source>
        <dbReference type="SAM" id="SignalP"/>
    </source>
</evidence>
<keyword evidence="4" id="KW-1185">Reference proteome</keyword>
<name>A0ABZ2LN32_9BACT</name>
<dbReference type="Proteomes" id="UP001370348">
    <property type="component" value="Chromosome"/>
</dbReference>
<accession>A0ABZ2LN32</accession>
<dbReference type="SUPFAM" id="SSF69318">
    <property type="entry name" value="Integrin alpha N-terminal domain"/>
    <property type="match status" value="1"/>
</dbReference>
<proteinExistence type="predicted"/>
<dbReference type="RefSeq" id="WP_394821944.1">
    <property type="nucleotide sequence ID" value="NZ_CP089984.1"/>
</dbReference>
<evidence type="ECO:0000313" key="3">
    <source>
        <dbReference type="EMBL" id="WXB12322.1"/>
    </source>
</evidence>
<evidence type="ECO:0008006" key="5">
    <source>
        <dbReference type="Google" id="ProtNLM"/>
    </source>
</evidence>
<organism evidence="3 4">
    <name type="scientific">Pendulispora albinea</name>
    <dbReference type="NCBI Taxonomy" id="2741071"/>
    <lineage>
        <taxon>Bacteria</taxon>
        <taxon>Pseudomonadati</taxon>
        <taxon>Myxococcota</taxon>
        <taxon>Myxococcia</taxon>
        <taxon>Myxococcales</taxon>
        <taxon>Sorangiineae</taxon>
        <taxon>Pendulisporaceae</taxon>
        <taxon>Pendulispora</taxon>
    </lineage>
</organism>
<feature type="chain" id="PRO_5045742197" description="FG-GAP repeat protein" evidence="2">
    <location>
        <begin position="19"/>
        <end position="690"/>
    </location>
</feature>
<keyword evidence="2" id="KW-0732">Signal</keyword>
<dbReference type="PROSITE" id="PS51257">
    <property type="entry name" value="PROKAR_LIPOPROTEIN"/>
    <property type="match status" value="1"/>
</dbReference>
<reference evidence="3 4" key="1">
    <citation type="submission" date="2021-12" db="EMBL/GenBank/DDBJ databases">
        <title>Discovery of the Pendulisporaceae a myxobacterial family with distinct sporulation behavior and unique specialized metabolism.</title>
        <authorList>
            <person name="Garcia R."/>
            <person name="Popoff A."/>
            <person name="Bader C.D."/>
            <person name="Loehr J."/>
            <person name="Walesch S."/>
            <person name="Walt C."/>
            <person name="Boldt J."/>
            <person name="Bunk B."/>
            <person name="Haeckl F.J.F.P.J."/>
            <person name="Gunesch A.P."/>
            <person name="Birkelbach J."/>
            <person name="Nuebel U."/>
            <person name="Pietschmann T."/>
            <person name="Bach T."/>
            <person name="Mueller R."/>
        </authorList>
    </citation>
    <scope>NUCLEOTIDE SEQUENCE [LARGE SCALE GENOMIC DNA]</scope>
    <source>
        <strain evidence="3 4">MSr11954</strain>
    </source>
</reference>
<evidence type="ECO:0000256" key="1">
    <source>
        <dbReference type="SAM" id="MobiDB-lite"/>
    </source>
</evidence>
<dbReference type="EMBL" id="CP089984">
    <property type="protein sequence ID" value="WXB12322.1"/>
    <property type="molecule type" value="Genomic_DNA"/>
</dbReference>